<accession>A0A0R1FTT3</accession>
<proteinExistence type="predicted"/>
<evidence type="ECO:0000313" key="1">
    <source>
        <dbReference type="EMBL" id="KRK22580.1"/>
    </source>
</evidence>
<dbReference type="Proteomes" id="UP000051794">
    <property type="component" value="Unassembled WGS sequence"/>
</dbReference>
<sequence length="118" mass="13307">MKKMKSTFSKIVIVIILLFIAIIAAISIATKNSNVDSTLKAVNQTVAVTKKKHNGKYELIVKNNQTSQYSFPRLDSLKKDTYQKGTKLTSTKLVQDEQTNFYKINDNTYVLSSDVDVK</sequence>
<dbReference type="PATRIC" id="fig|1423768.4.peg.991"/>
<protein>
    <submittedName>
        <fullName evidence="1">Uncharacterized protein</fullName>
    </submittedName>
</protein>
<gene>
    <name evidence="1" type="ORF">FD43_GL000984</name>
</gene>
<dbReference type="EMBL" id="AZCK01000016">
    <property type="protein sequence ID" value="KRK22580.1"/>
    <property type="molecule type" value="Genomic_DNA"/>
</dbReference>
<organism evidence="1 2">
    <name type="scientific">Apilactobacillus kunkeei DSM 12361 = ATCC 700308</name>
    <dbReference type="NCBI Taxonomy" id="1423768"/>
    <lineage>
        <taxon>Bacteria</taxon>
        <taxon>Bacillati</taxon>
        <taxon>Bacillota</taxon>
        <taxon>Bacilli</taxon>
        <taxon>Lactobacillales</taxon>
        <taxon>Lactobacillaceae</taxon>
        <taxon>Apilactobacillus</taxon>
    </lineage>
</organism>
<comment type="caution">
    <text evidence="1">The sequence shown here is derived from an EMBL/GenBank/DDBJ whole genome shotgun (WGS) entry which is preliminary data.</text>
</comment>
<name>A0A0R1FTT3_9LACO</name>
<reference evidence="1 2" key="1">
    <citation type="journal article" date="2015" name="Genome Announc.">
        <title>Expanding the biotechnology potential of lactobacilli through comparative genomics of 213 strains and associated genera.</title>
        <authorList>
            <person name="Sun Z."/>
            <person name="Harris H.M."/>
            <person name="McCann A."/>
            <person name="Guo C."/>
            <person name="Argimon S."/>
            <person name="Zhang W."/>
            <person name="Yang X."/>
            <person name="Jeffery I.B."/>
            <person name="Cooney J.C."/>
            <person name="Kagawa T.F."/>
            <person name="Liu W."/>
            <person name="Song Y."/>
            <person name="Salvetti E."/>
            <person name="Wrobel A."/>
            <person name="Rasinkangas P."/>
            <person name="Parkhill J."/>
            <person name="Rea M.C."/>
            <person name="O'Sullivan O."/>
            <person name="Ritari J."/>
            <person name="Douillard F.P."/>
            <person name="Paul Ross R."/>
            <person name="Yang R."/>
            <person name="Briner A.E."/>
            <person name="Felis G.E."/>
            <person name="de Vos W.M."/>
            <person name="Barrangou R."/>
            <person name="Klaenhammer T.R."/>
            <person name="Caufield P.W."/>
            <person name="Cui Y."/>
            <person name="Zhang H."/>
            <person name="O'Toole P.W."/>
        </authorList>
    </citation>
    <scope>NUCLEOTIDE SEQUENCE [LARGE SCALE GENOMIC DNA]</scope>
    <source>
        <strain evidence="1 2">DSM 12361</strain>
    </source>
</reference>
<evidence type="ECO:0000313" key="2">
    <source>
        <dbReference type="Proteomes" id="UP000051794"/>
    </source>
</evidence>
<dbReference type="AlphaFoldDB" id="A0A0R1FTT3"/>